<comment type="function">
    <text evidence="1">Potential calcium sensor.</text>
</comment>
<dbReference type="PANTHER" id="PTHR10891">
    <property type="entry name" value="EF-HAND CALCIUM-BINDING DOMAIN CONTAINING PROTEIN"/>
    <property type="match status" value="1"/>
</dbReference>
<feature type="domain" description="EF-hand" evidence="5">
    <location>
        <begin position="41"/>
        <end position="76"/>
    </location>
</feature>
<dbReference type="PROSITE" id="PS50222">
    <property type="entry name" value="EF_HAND_2"/>
    <property type="match status" value="4"/>
</dbReference>
<evidence type="ECO:0000256" key="2">
    <source>
        <dbReference type="ARBA" id="ARBA00022723"/>
    </source>
</evidence>
<dbReference type="AlphaFoldDB" id="A0A922K592"/>
<dbReference type="FunFam" id="1.10.238.10:FF:000089">
    <property type="entry name" value="calmodulin-like protein 3"/>
    <property type="match status" value="1"/>
</dbReference>
<keyword evidence="4" id="KW-0106">Calcium</keyword>
<proteinExistence type="predicted"/>
<dbReference type="SMART" id="SM00054">
    <property type="entry name" value="EFh"/>
    <property type="match status" value="4"/>
</dbReference>
<evidence type="ECO:0000259" key="5">
    <source>
        <dbReference type="PROSITE" id="PS50222"/>
    </source>
</evidence>
<evidence type="ECO:0000256" key="3">
    <source>
        <dbReference type="ARBA" id="ARBA00022737"/>
    </source>
</evidence>
<sequence>MSNLSFLNFQYGISIKHPSKPVQSSISKERQCSNTSKCLQLNVEEMRRVFDKFDSNKDGKLSKEEYKLAQRVLLDGGIHVPETEMAKEFQMIDSDGDGFIDFNEFMEVFNIGGGVNASDIQSAFRVYDLDGDGKISAEELLQILKKLGEVCSLQACRKMVKAVDTDGDGFVDINEFMSMMAGIKKRP</sequence>
<dbReference type="GO" id="GO:0005737">
    <property type="term" value="C:cytoplasm"/>
    <property type="evidence" value="ECO:0007669"/>
    <property type="project" value="UniProtKB-ARBA"/>
</dbReference>
<dbReference type="EMBL" id="CM031825">
    <property type="protein sequence ID" value="KAG6729249.1"/>
    <property type="molecule type" value="Genomic_DNA"/>
</dbReference>
<dbReference type="InterPro" id="IPR002048">
    <property type="entry name" value="EF_hand_dom"/>
</dbReference>
<name>A0A922K592_CARIL</name>
<feature type="domain" description="EF-hand" evidence="5">
    <location>
        <begin position="80"/>
        <end position="114"/>
    </location>
</feature>
<keyword evidence="2" id="KW-0479">Metal-binding</keyword>
<protein>
    <recommendedName>
        <fullName evidence="5">EF-hand domain-containing protein</fullName>
    </recommendedName>
</protein>
<evidence type="ECO:0000256" key="1">
    <source>
        <dbReference type="ARBA" id="ARBA00003291"/>
    </source>
</evidence>
<feature type="domain" description="EF-hand" evidence="5">
    <location>
        <begin position="115"/>
        <end position="150"/>
    </location>
</feature>
<dbReference type="GO" id="GO:0005509">
    <property type="term" value="F:calcium ion binding"/>
    <property type="evidence" value="ECO:0007669"/>
    <property type="project" value="InterPro"/>
</dbReference>
<evidence type="ECO:0000313" key="6">
    <source>
        <dbReference type="EMBL" id="KAG6729249.1"/>
    </source>
</evidence>
<reference evidence="6" key="1">
    <citation type="submission" date="2021-01" db="EMBL/GenBank/DDBJ databases">
        <authorList>
            <person name="Lovell J.T."/>
            <person name="Bentley N."/>
            <person name="Bhattarai G."/>
            <person name="Jenkins J.W."/>
            <person name="Sreedasyam A."/>
            <person name="Alarcon Y."/>
            <person name="Bock C."/>
            <person name="Boston L."/>
            <person name="Carlson J."/>
            <person name="Cervantes K."/>
            <person name="Clermont K."/>
            <person name="Krom N."/>
            <person name="Kubenka K."/>
            <person name="Mamidi S."/>
            <person name="Mattison C."/>
            <person name="Monteros M."/>
            <person name="Pisani C."/>
            <person name="Plott C."/>
            <person name="Rajasekar S."/>
            <person name="Rhein H.S."/>
            <person name="Rohla C."/>
            <person name="Song M."/>
            <person name="Hilaire R.S."/>
            <person name="Shu S."/>
            <person name="Wells L."/>
            <person name="Wang X."/>
            <person name="Webber J."/>
            <person name="Heerema R.J."/>
            <person name="Klein P."/>
            <person name="Conner P."/>
            <person name="Grauke L."/>
            <person name="Grimwood J."/>
            <person name="Schmutz J."/>
            <person name="Randall J.J."/>
        </authorList>
    </citation>
    <scope>NUCLEOTIDE SEQUENCE</scope>
    <source>
        <tissue evidence="6">Leaf</tissue>
    </source>
</reference>
<accession>A0A922K592</accession>
<dbReference type="InterPro" id="IPR039647">
    <property type="entry name" value="EF_hand_pair_protein_CML-like"/>
</dbReference>
<dbReference type="InterPro" id="IPR018247">
    <property type="entry name" value="EF_Hand_1_Ca_BS"/>
</dbReference>
<gene>
    <name evidence="6" type="ORF">I3842_01G017500</name>
</gene>
<evidence type="ECO:0000313" key="7">
    <source>
        <dbReference type="Proteomes" id="UP000811246"/>
    </source>
</evidence>
<comment type="caution">
    <text evidence="6">The sequence shown here is derived from an EMBL/GenBank/DDBJ whole genome shotgun (WGS) entry which is preliminary data.</text>
</comment>
<dbReference type="Proteomes" id="UP000811246">
    <property type="component" value="Chromosome 1"/>
</dbReference>
<feature type="domain" description="EF-hand" evidence="5">
    <location>
        <begin position="151"/>
        <end position="186"/>
    </location>
</feature>
<dbReference type="CDD" id="cd00051">
    <property type="entry name" value="EFh"/>
    <property type="match status" value="1"/>
</dbReference>
<dbReference type="Pfam" id="PF13499">
    <property type="entry name" value="EF-hand_7"/>
    <property type="match status" value="2"/>
</dbReference>
<keyword evidence="3" id="KW-0677">Repeat</keyword>
<organism evidence="6 7">
    <name type="scientific">Carya illinoinensis</name>
    <name type="common">Pecan</name>
    <dbReference type="NCBI Taxonomy" id="32201"/>
    <lineage>
        <taxon>Eukaryota</taxon>
        <taxon>Viridiplantae</taxon>
        <taxon>Streptophyta</taxon>
        <taxon>Embryophyta</taxon>
        <taxon>Tracheophyta</taxon>
        <taxon>Spermatophyta</taxon>
        <taxon>Magnoliopsida</taxon>
        <taxon>eudicotyledons</taxon>
        <taxon>Gunneridae</taxon>
        <taxon>Pentapetalae</taxon>
        <taxon>rosids</taxon>
        <taxon>fabids</taxon>
        <taxon>Fagales</taxon>
        <taxon>Juglandaceae</taxon>
        <taxon>Carya</taxon>
    </lineage>
</organism>
<dbReference type="PROSITE" id="PS00018">
    <property type="entry name" value="EF_HAND_1"/>
    <property type="match status" value="3"/>
</dbReference>
<evidence type="ECO:0000256" key="4">
    <source>
        <dbReference type="ARBA" id="ARBA00022837"/>
    </source>
</evidence>